<feature type="compositionally biased region" description="Acidic residues" evidence="10">
    <location>
        <begin position="750"/>
        <end position="761"/>
    </location>
</feature>
<evidence type="ECO:0000256" key="1">
    <source>
        <dbReference type="ARBA" id="ARBA00004571"/>
    </source>
</evidence>
<dbReference type="PROSITE" id="PS52016">
    <property type="entry name" value="TONB_DEPENDENT_REC_3"/>
    <property type="match status" value="1"/>
</dbReference>
<organism evidence="14 15">
    <name type="scientific">Erythrobacter aureus</name>
    <dbReference type="NCBI Taxonomy" id="2182384"/>
    <lineage>
        <taxon>Bacteria</taxon>
        <taxon>Pseudomonadati</taxon>
        <taxon>Pseudomonadota</taxon>
        <taxon>Alphaproteobacteria</taxon>
        <taxon>Sphingomonadales</taxon>
        <taxon>Erythrobacteraceae</taxon>
        <taxon>Erythrobacter/Porphyrobacter group</taxon>
        <taxon>Erythrobacter</taxon>
    </lineage>
</organism>
<feature type="compositionally biased region" description="Polar residues" evidence="10">
    <location>
        <begin position="765"/>
        <end position="775"/>
    </location>
</feature>
<proteinExistence type="inferred from homology"/>
<keyword evidence="2 8" id="KW-0813">Transport</keyword>
<accession>A0A345YE78</accession>
<dbReference type="InterPro" id="IPR000531">
    <property type="entry name" value="Beta-barrel_TonB"/>
</dbReference>
<evidence type="ECO:0000256" key="5">
    <source>
        <dbReference type="ARBA" id="ARBA00023077"/>
    </source>
</evidence>
<feature type="domain" description="TonB-dependent receptor-like beta-barrel" evidence="12">
    <location>
        <begin position="376"/>
        <end position="1000"/>
    </location>
</feature>
<dbReference type="OrthoDB" id="7394476at2"/>
<comment type="similarity">
    <text evidence="8 9">Belongs to the TonB-dependent receptor family.</text>
</comment>
<evidence type="ECO:0000256" key="7">
    <source>
        <dbReference type="ARBA" id="ARBA00023237"/>
    </source>
</evidence>
<dbReference type="EMBL" id="CP031357">
    <property type="protein sequence ID" value="AXK42230.1"/>
    <property type="molecule type" value="Genomic_DNA"/>
</dbReference>
<keyword evidence="3 8" id="KW-1134">Transmembrane beta strand</keyword>
<evidence type="ECO:0000259" key="13">
    <source>
        <dbReference type="Pfam" id="PF07715"/>
    </source>
</evidence>
<keyword evidence="4 8" id="KW-0812">Transmembrane</keyword>
<dbReference type="PANTHER" id="PTHR47234:SF2">
    <property type="entry name" value="TONB-DEPENDENT RECEPTOR"/>
    <property type="match status" value="1"/>
</dbReference>
<gene>
    <name evidence="14" type="ORF">DVR09_07660</name>
</gene>
<keyword evidence="11" id="KW-0732">Signal</keyword>
<dbReference type="Gene3D" id="2.170.130.10">
    <property type="entry name" value="TonB-dependent receptor, plug domain"/>
    <property type="match status" value="1"/>
</dbReference>
<keyword evidence="6 8" id="KW-0472">Membrane</keyword>
<reference evidence="15" key="1">
    <citation type="submission" date="2018-07" db="EMBL/GenBank/DDBJ databases">
        <title>Genome sequence of Erythrobacter strain YH-07, an antagonistic bacterium isolated from Yellow Sea.</title>
        <authorList>
            <person name="Tang T."/>
            <person name="Liu Q."/>
            <person name="Sun X."/>
        </authorList>
    </citation>
    <scope>NUCLEOTIDE SEQUENCE [LARGE SCALE GENOMIC DNA]</scope>
    <source>
        <strain evidence="15">YH-07</strain>
    </source>
</reference>
<dbReference type="GO" id="GO:0009279">
    <property type="term" value="C:cell outer membrane"/>
    <property type="evidence" value="ECO:0007669"/>
    <property type="project" value="UniProtKB-SubCell"/>
</dbReference>
<dbReference type="SUPFAM" id="SSF56935">
    <property type="entry name" value="Porins"/>
    <property type="match status" value="1"/>
</dbReference>
<feature type="signal peptide" evidence="11">
    <location>
        <begin position="1"/>
        <end position="34"/>
    </location>
</feature>
<dbReference type="PANTHER" id="PTHR47234">
    <property type="match status" value="1"/>
</dbReference>
<feature type="domain" description="TonB-dependent receptor plug" evidence="13">
    <location>
        <begin position="72"/>
        <end position="186"/>
    </location>
</feature>
<feature type="chain" id="PRO_5016798387" evidence="11">
    <location>
        <begin position="35"/>
        <end position="1040"/>
    </location>
</feature>
<dbReference type="InterPro" id="IPR037066">
    <property type="entry name" value="Plug_dom_sf"/>
</dbReference>
<evidence type="ECO:0000256" key="6">
    <source>
        <dbReference type="ARBA" id="ARBA00023136"/>
    </source>
</evidence>
<evidence type="ECO:0000256" key="9">
    <source>
        <dbReference type="RuleBase" id="RU003357"/>
    </source>
</evidence>
<evidence type="ECO:0000313" key="15">
    <source>
        <dbReference type="Proteomes" id="UP000254508"/>
    </source>
</evidence>
<protein>
    <submittedName>
        <fullName evidence="14">TonB-dependent receptor</fullName>
    </submittedName>
</protein>
<name>A0A345YE78_9SPHN</name>
<dbReference type="InterPro" id="IPR036942">
    <property type="entry name" value="Beta-barrel_TonB_sf"/>
</dbReference>
<dbReference type="AlphaFoldDB" id="A0A345YE78"/>
<keyword evidence="14" id="KW-0675">Receptor</keyword>
<dbReference type="Pfam" id="PF00593">
    <property type="entry name" value="TonB_dep_Rec_b-barrel"/>
    <property type="match status" value="1"/>
</dbReference>
<evidence type="ECO:0000256" key="3">
    <source>
        <dbReference type="ARBA" id="ARBA00022452"/>
    </source>
</evidence>
<evidence type="ECO:0000256" key="4">
    <source>
        <dbReference type="ARBA" id="ARBA00022692"/>
    </source>
</evidence>
<dbReference type="Gene3D" id="2.40.170.20">
    <property type="entry name" value="TonB-dependent receptor, beta-barrel domain"/>
    <property type="match status" value="1"/>
</dbReference>
<evidence type="ECO:0000256" key="11">
    <source>
        <dbReference type="SAM" id="SignalP"/>
    </source>
</evidence>
<dbReference type="KEGG" id="err:DVR09_07660"/>
<sequence length="1040" mass="113456">MSDREYSKMKRSHTVAVSTSALALALCMGGQASAQDAATQEAPPTGQDVELAADGAQNAIVVTGTRIERTIEESAVPIQVLGAQDLEESGTTDLAEAVLQLPGVSEAVSPQGSNNQIQTSGLSTINLRRLGDDRTLVLVNGKRAVSNSGNSDRVSLSTLPSGFVERVEVLTGGMSAVYGSDAIAGVANFILEDDFTGVRLDNRFSWADANGGEEYRLNLLAGTDFADGRGYVLLGMEYRDEEEVFADASRPLSIAALEFDDPIPSTGSDGWTNEINYPGCFGEDTDRHCILPSGSISTPGGVFEGDAWFVNGRWFNDKSLNPGDRPAGSDFYSDFDGYNLRPGRSNLPQRNIFNAALTTSFEFSEAAKFSFIGSYSDVDTTYYTGYETLNDNDTLGDGTDIGNISSSHPFIPPEVEETRSGSVSFDRRLVELGEQARINDRSTWRFIADVSGALTDQIDYEVFGTYGRFKQKQRNPNEYNFRNARFALDIESDGNGGFQCVSEVARSEGCVPLNIFGEGTISAAAADYIRYNGYAEQMREQYTAGAFVNGTLFEMPAGGVKFAAGVEWRRESQETFGDPDGDDFAGVNGIRDRDDGAVRGGTYVPDIDFDVTSLATFPSVKASYEVKEAYAELDVPVFDGFNIQAAARAGDYNTIGTIFSYNLGAVWQASDDILFRAQFSRSQRAPNLTEYFSPPRPDADDLDDPCDGLRPDGTGISSIEGSGAENADIAVVTRNCLTVPGIQNFFNELATDDDPNNDNDPFDPGSSTQGPNAGNPNLFEETATTITAGFAFTPRFIPGLTLAADYYRIKIKDAIASVDTQDIVSQCFASPEYDPSNPAGSNRFCGLITRDTMGEVIEVLNFQENLETEVVEGIDAQLLYRFEPEFIPGRFDIDFRYAHFFKQETEFVGIGDVVLTNSELGEIGNGEDEFRLRVGYRTGRFRASYTVTYRGGGVDDILNHPNSTDDQYFKVGDQDFHRIYLAYNFGPDEQFRLYGGVNNLFDNKGPLVPSGLDYGSSYNLDTSLNDVLGREFYVGARVRF</sequence>
<evidence type="ECO:0000313" key="14">
    <source>
        <dbReference type="EMBL" id="AXK42230.1"/>
    </source>
</evidence>
<keyword evidence="5 9" id="KW-0798">TonB box</keyword>
<evidence type="ECO:0000256" key="2">
    <source>
        <dbReference type="ARBA" id="ARBA00022448"/>
    </source>
</evidence>
<keyword evidence="7 8" id="KW-0998">Cell outer membrane</keyword>
<dbReference type="Pfam" id="PF07715">
    <property type="entry name" value="Plug"/>
    <property type="match status" value="1"/>
</dbReference>
<feature type="region of interest" description="Disordered" evidence="10">
    <location>
        <begin position="747"/>
        <end position="778"/>
    </location>
</feature>
<keyword evidence="15" id="KW-1185">Reference proteome</keyword>
<dbReference type="InterPro" id="IPR039426">
    <property type="entry name" value="TonB-dep_rcpt-like"/>
</dbReference>
<evidence type="ECO:0000259" key="12">
    <source>
        <dbReference type="Pfam" id="PF00593"/>
    </source>
</evidence>
<evidence type="ECO:0000256" key="8">
    <source>
        <dbReference type="PROSITE-ProRule" id="PRU01360"/>
    </source>
</evidence>
<evidence type="ECO:0000256" key="10">
    <source>
        <dbReference type="SAM" id="MobiDB-lite"/>
    </source>
</evidence>
<comment type="subcellular location">
    <subcellularLocation>
        <location evidence="1 8">Cell outer membrane</location>
        <topology evidence="1 8">Multi-pass membrane protein</topology>
    </subcellularLocation>
</comment>
<dbReference type="Proteomes" id="UP000254508">
    <property type="component" value="Chromosome"/>
</dbReference>
<dbReference type="InterPro" id="IPR012910">
    <property type="entry name" value="Plug_dom"/>
</dbReference>